<accession>A0A1I7SBY5</accession>
<feature type="region of interest" description="Disordered" evidence="1">
    <location>
        <begin position="46"/>
        <end position="67"/>
    </location>
</feature>
<evidence type="ECO:0000256" key="1">
    <source>
        <dbReference type="SAM" id="MobiDB-lite"/>
    </source>
</evidence>
<keyword evidence="5" id="KW-1185">Reference proteome</keyword>
<feature type="compositionally biased region" description="Basic and acidic residues" evidence="1">
    <location>
        <begin position="105"/>
        <end position="119"/>
    </location>
</feature>
<gene>
    <name evidence="2" type="ORF">BXYJ_LOCUS2581</name>
</gene>
<evidence type="ECO:0000313" key="6">
    <source>
        <dbReference type="WBParaSite" id="BXY_1053500.1"/>
    </source>
</evidence>
<dbReference type="Proteomes" id="UP000095284">
    <property type="component" value="Unplaced"/>
</dbReference>
<evidence type="ECO:0000313" key="2">
    <source>
        <dbReference type="EMBL" id="CAD5211743.1"/>
    </source>
</evidence>
<reference evidence="3" key="2">
    <citation type="submission" date="2020-08" db="EMBL/GenBank/DDBJ databases">
        <authorList>
            <person name="Kikuchi T."/>
        </authorList>
    </citation>
    <scope>NUCLEOTIDE SEQUENCE</scope>
    <source>
        <strain evidence="2">Ka4C1</strain>
    </source>
</reference>
<reference evidence="6" key="1">
    <citation type="submission" date="2016-11" db="UniProtKB">
        <authorList>
            <consortium name="WormBaseParasite"/>
        </authorList>
    </citation>
    <scope>IDENTIFICATION</scope>
</reference>
<name>A0A1I7SBY5_BURXY</name>
<proteinExistence type="predicted"/>
<organism evidence="4 6">
    <name type="scientific">Bursaphelenchus xylophilus</name>
    <name type="common">Pinewood nematode worm</name>
    <name type="synonym">Aphelenchoides xylophilus</name>
    <dbReference type="NCBI Taxonomy" id="6326"/>
    <lineage>
        <taxon>Eukaryota</taxon>
        <taxon>Metazoa</taxon>
        <taxon>Ecdysozoa</taxon>
        <taxon>Nematoda</taxon>
        <taxon>Chromadorea</taxon>
        <taxon>Rhabditida</taxon>
        <taxon>Tylenchina</taxon>
        <taxon>Tylenchomorpha</taxon>
        <taxon>Aphelenchoidea</taxon>
        <taxon>Aphelenchoididae</taxon>
        <taxon>Bursaphelenchus</taxon>
    </lineage>
</organism>
<sequence>MVGSKAEISVVTIKDFHGSGAGSWLLSGSGTEPKVGARLLSVQKTVDVASPKKGEGEEGGDGEEERQSFLRHLTEQKWEWGSERGISPFLVVWRKKEDEEEEEEDARRRFVETTKKTLDSDEPGDSFHSPHGIAPAMRFPEHTQ</sequence>
<dbReference type="EMBL" id="CAJFCV020000001">
    <property type="protein sequence ID" value="CAG9089056.1"/>
    <property type="molecule type" value="Genomic_DNA"/>
</dbReference>
<evidence type="ECO:0000313" key="3">
    <source>
        <dbReference type="EMBL" id="CAG9089056.1"/>
    </source>
</evidence>
<dbReference type="EMBL" id="CAJFDI010000001">
    <property type="protein sequence ID" value="CAD5211743.1"/>
    <property type="molecule type" value="Genomic_DNA"/>
</dbReference>
<protein>
    <submittedName>
        <fullName evidence="2">(pine wood nematode) hypothetical protein</fullName>
    </submittedName>
</protein>
<dbReference type="AlphaFoldDB" id="A0A1I7SBY5"/>
<feature type="region of interest" description="Disordered" evidence="1">
    <location>
        <begin position="94"/>
        <end position="144"/>
    </location>
</feature>
<evidence type="ECO:0000313" key="5">
    <source>
        <dbReference type="Proteomes" id="UP000659654"/>
    </source>
</evidence>
<dbReference type="Proteomes" id="UP000582659">
    <property type="component" value="Unassembled WGS sequence"/>
</dbReference>
<evidence type="ECO:0000313" key="4">
    <source>
        <dbReference type="Proteomes" id="UP000095284"/>
    </source>
</evidence>
<dbReference type="WBParaSite" id="BXY_1053500.1">
    <property type="protein sequence ID" value="BXY_1053500.1"/>
    <property type="gene ID" value="BXY_1053500"/>
</dbReference>
<dbReference type="Proteomes" id="UP000659654">
    <property type="component" value="Unassembled WGS sequence"/>
</dbReference>